<feature type="repeat" description="WD" evidence="1">
    <location>
        <begin position="412"/>
        <end position="435"/>
    </location>
</feature>
<dbReference type="SUPFAM" id="SSF50978">
    <property type="entry name" value="WD40 repeat-like"/>
    <property type="match status" value="1"/>
</dbReference>
<evidence type="ECO:0000256" key="2">
    <source>
        <dbReference type="SAM" id="MobiDB-lite"/>
    </source>
</evidence>
<dbReference type="Proteomes" id="UP000214365">
    <property type="component" value="Unassembled WGS sequence"/>
</dbReference>
<feature type="region of interest" description="Disordered" evidence="2">
    <location>
        <begin position="476"/>
        <end position="502"/>
    </location>
</feature>
<dbReference type="InterPro" id="IPR001680">
    <property type="entry name" value="WD40_rpt"/>
</dbReference>
<dbReference type="InterPro" id="IPR015943">
    <property type="entry name" value="WD40/YVTN_repeat-like_dom_sf"/>
</dbReference>
<proteinExistence type="predicted"/>
<dbReference type="Pfam" id="PF00400">
    <property type="entry name" value="WD40"/>
    <property type="match status" value="2"/>
</dbReference>
<dbReference type="InterPro" id="IPR051959">
    <property type="entry name" value="PAK1-Kinase_Regulator"/>
</dbReference>
<dbReference type="RefSeq" id="XP_020123997.1">
    <property type="nucleotide sequence ID" value="XM_020259960.1"/>
</dbReference>
<dbReference type="PANTHER" id="PTHR44675">
    <property type="entry name" value="PAK1 INTERACTING PROTEIN 1"/>
    <property type="match status" value="1"/>
</dbReference>
<dbReference type="SMART" id="SM00320">
    <property type="entry name" value="WD40"/>
    <property type="match status" value="5"/>
</dbReference>
<dbReference type="OrthoDB" id="308449at2759"/>
<name>A0A225B905_TALAT</name>
<dbReference type="PANTHER" id="PTHR44675:SF1">
    <property type="entry name" value="P21-ACTIVATED PROTEIN KINASE-INTERACTING PROTEIN 1"/>
    <property type="match status" value="1"/>
</dbReference>
<dbReference type="GeneID" id="30999937"/>
<organism evidence="3 4">
    <name type="scientific">Talaromyces atroroseus</name>
    <dbReference type="NCBI Taxonomy" id="1441469"/>
    <lineage>
        <taxon>Eukaryota</taxon>
        <taxon>Fungi</taxon>
        <taxon>Dikarya</taxon>
        <taxon>Ascomycota</taxon>
        <taxon>Pezizomycotina</taxon>
        <taxon>Eurotiomycetes</taxon>
        <taxon>Eurotiomycetidae</taxon>
        <taxon>Eurotiales</taxon>
        <taxon>Trichocomaceae</taxon>
        <taxon>Talaromyces</taxon>
        <taxon>Talaromyces sect. Trachyspermi</taxon>
    </lineage>
</organism>
<dbReference type="InterPro" id="IPR036322">
    <property type="entry name" value="WD40_repeat_dom_sf"/>
</dbReference>
<keyword evidence="4" id="KW-1185">Reference proteome</keyword>
<evidence type="ECO:0008006" key="5">
    <source>
        <dbReference type="Google" id="ProtNLM"/>
    </source>
</evidence>
<sequence length="502" mass="54023">MAKRKRVDAASNGQAGQEQPRKAAKAAGTSELSKNDPGAVTIQIVTGSYERVLHGFTATLSANPPGKDAAQKRQSDLSSTVHFADTFLFQAHTSAIRSLALSPPTTADSSQPQTVILASGGSDDRINLYSLSMSPPVVSERFPSISTLAGNKILENPSNRELGTLLHHTSSITSLYFPSKSKLLSAAEDNTISVTRIRDWNVVSTVKAPQPKTQGRPSGDTAPPGSVPCGINDFAVHPSMKLMISVGRGERCMRLWNLMTGKKAGVLNFDREILQSVKETKRSTGEGRGIVWNSTGEEFAITFEWGVVVFGVDSTPKCKALPSPSTKVQQVKFFDFSRNKDGSKELLVVSTDDGRAIFYSTGESSSPTDASSIPDAKVIGQLGGKSSGLTGRVKDFEVLNLSNVGNWKKLFLLVTSSSDGVVRLWSLNFQATTKDAAQKGSEGDELSSQLLDSYETGNRITCMVAFAMQKPREFEAIDESDFGSDSQDEEEEEESGSDSDRD</sequence>
<dbReference type="EMBL" id="LFMY01000001">
    <property type="protein sequence ID" value="OKL63876.1"/>
    <property type="molecule type" value="Genomic_DNA"/>
</dbReference>
<evidence type="ECO:0000256" key="1">
    <source>
        <dbReference type="PROSITE-ProRule" id="PRU00221"/>
    </source>
</evidence>
<evidence type="ECO:0000313" key="3">
    <source>
        <dbReference type="EMBL" id="OKL63876.1"/>
    </source>
</evidence>
<evidence type="ECO:0000313" key="4">
    <source>
        <dbReference type="Proteomes" id="UP000214365"/>
    </source>
</evidence>
<gene>
    <name evidence="3" type="ORF">UA08_00182</name>
</gene>
<dbReference type="PROSITE" id="PS50082">
    <property type="entry name" value="WD_REPEATS_2"/>
    <property type="match status" value="1"/>
</dbReference>
<reference evidence="3 4" key="1">
    <citation type="submission" date="2015-06" db="EMBL/GenBank/DDBJ databases">
        <title>Talaromyces atroroseus IBT 11181 draft genome.</title>
        <authorList>
            <person name="Rasmussen K.B."/>
            <person name="Rasmussen S."/>
            <person name="Petersen B."/>
            <person name="Sicheritz-Ponten T."/>
            <person name="Mortensen U.H."/>
            <person name="Thrane U."/>
        </authorList>
    </citation>
    <scope>NUCLEOTIDE SEQUENCE [LARGE SCALE GENOMIC DNA]</scope>
    <source>
        <strain evidence="3 4">IBT 11181</strain>
    </source>
</reference>
<dbReference type="STRING" id="1441469.A0A225B905"/>
<comment type="caution">
    <text evidence="3">The sequence shown here is derived from an EMBL/GenBank/DDBJ whole genome shotgun (WGS) entry which is preliminary data.</text>
</comment>
<keyword evidence="1" id="KW-0853">WD repeat</keyword>
<feature type="region of interest" description="Disordered" evidence="2">
    <location>
        <begin position="1"/>
        <end position="35"/>
    </location>
</feature>
<dbReference type="AlphaFoldDB" id="A0A225B905"/>
<dbReference type="Gene3D" id="2.130.10.10">
    <property type="entry name" value="YVTN repeat-like/Quinoprotein amine dehydrogenase"/>
    <property type="match status" value="2"/>
</dbReference>
<protein>
    <recommendedName>
        <fullName evidence="5">Protein MAK11</fullName>
    </recommendedName>
</protein>
<accession>A0A225B905</accession>